<comment type="caution">
    <text evidence="3">The sequence shown here is derived from an EMBL/GenBank/DDBJ whole genome shotgun (WGS) entry which is preliminary data.</text>
</comment>
<dbReference type="OrthoDB" id="9812120at2"/>
<proteinExistence type="predicted"/>
<dbReference type="RefSeq" id="WP_132322165.1">
    <property type="nucleotide sequence ID" value="NZ_SMKR01000083.1"/>
</dbReference>
<gene>
    <name evidence="3" type="ORF">E1218_19535</name>
</gene>
<feature type="compositionally biased region" description="Pro residues" evidence="1">
    <location>
        <begin position="45"/>
        <end position="58"/>
    </location>
</feature>
<evidence type="ECO:0000313" key="4">
    <source>
        <dbReference type="Proteomes" id="UP000295172"/>
    </source>
</evidence>
<evidence type="ECO:0000313" key="3">
    <source>
        <dbReference type="EMBL" id="TDD22295.1"/>
    </source>
</evidence>
<sequence>MPKRLVCLAALLALSAGCSDIPADRAAADEVESRPAPSTATPAATPTPAPRPAPPLPQLPRGGRRLVPAYQLVAFVGAPGSPALGPLDGNLDERARRLERLAASYRGGRVAQPVMELIVTTAQGAPGADGKYRSRIDPEQIGKYLAVARKHKMLLMLDVQPGQAKPIDEIRRLEPWLRQPDVGLAVDPEWQVGPGQVPGRVFGRTSGAELNGIAAYLSGLVAKYRLPEKLFVFHQLTGPIVRGESALRAYPGVLTVKSVDGIGNRGQKVATYRGLTTRLPKGIRTGFKLFYSEDTRHGALMTPAQVLSLRPRPDLVIYE</sequence>
<protein>
    <recommendedName>
        <fullName evidence="5">Lipoprotein</fullName>
    </recommendedName>
</protein>
<reference evidence="3 4" key="1">
    <citation type="submission" date="2019-02" db="EMBL/GenBank/DDBJ databases">
        <title>Draft genome sequences of novel Actinobacteria.</title>
        <authorList>
            <person name="Sahin N."/>
            <person name="Ay H."/>
            <person name="Saygin H."/>
        </authorList>
    </citation>
    <scope>NUCLEOTIDE SEQUENCE [LARGE SCALE GENOMIC DNA]</scope>
    <source>
        <strain evidence="3 4">16K104</strain>
    </source>
</reference>
<feature type="signal peptide" evidence="2">
    <location>
        <begin position="1"/>
        <end position="18"/>
    </location>
</feature>
<evidence type="ECO:0008006" key="5">
    <source>
        <dbReference type="Google" id="ProtNLM"/>
    </source>
</evidence>
<keyword evidence="4" id="KW-1185">Reference proteome</keyword>
<name>A0A4R4WX43_9ACTN</name>
<dbReference type="AlphaFoldDB" id="A0A4R4WX43"/>
<dbReference type="PROSITE" id="PS51257">
    <property type="entry name" value="PROKAR_LIPOPROTEIN"/>
    <property type="match status" value="1"/>
</dbReference>
<feature type="chain" id="PRO_5038908127" description="Lipoprotein" evidence="2">
    <location>
        <begin position="19"/>
        <end position="319"/>
    </location>
</feature>
<dbReference type="Proteomes" id="UP000295172">
    <property type="component" value="Unassembled WGS sequence"/>
</dbReference>
<evidence type="ECO:0000256" key="2">
    <source>
        <dbReference type="SAM" id="SignalP"/>
    </source>
</evidence>
<accession>A0A4R4WX43</accession>
<feature type="compositionally biased region" description="Low complexity" evidence="1">
    <location>
        <begin position="34"/>
        <end position="44"/>
    </location>
</feature>
<keyword evidence="2" id="KW-0732">Signal</keyword>
<organism evidence="3 4">
    <name type="scientific">Kribbella turkmenica</name>
    <dbReference type="NCBI Taxonomy" id="2530375"/>
    <lineage>
        <taxon>Bacteria</taxon>
        <taxon>Bacillati</taxon>
        <taxon>Actinomycetota</taxon>
        <taxon>Actinomycetes</taxon>
        <taxon>Propionibacteriales</taxon>
        <taxon>Kribbellaceae</taxon>
        <taxon>Kribbella</taxon>
    </lineage>
</organism>
<dbReference type="EMBL" id="SMKR01000083">
    <property type="protein sequence ID" value="TDD22295.1"/>
    <property type="molecule type" value="Genomic_DNA"/>
</dbReference>
<evidence type="ECO:0000256" key="1">
    <source>
        <dbReference type="SAM" id="MobiDB-lite"/>
    </source>
</evidence>
<feature type="region of interest" description="Disordered" evidence="1">
    <location>
        <begin position="27"/>
        <end position="62"/>
    </location>
</feature>